<feature type="domain" description="Carrier" evidence="3">
    <location>
        <begin position="504"/>
        <end position="579"/>
    </location>
</feature>
<dbReference type="Gene3D" id="3.30.559.10">
    <property type="entry name" value="Chloramphenicol acetyltransferase-like domain"/>
    <property type="match status" value="1"/>
</dbReference>
<dbReference type="AlphaFoldDB" id="A0A1H6AW42"/>
<dbReference type="GO" id="GO:0005829">
    <property type="term" value="C:cytosol"/>
    <property type="evidence" value="ECO:0007669"/>
    <property type="project" value="TreeGrafter"/>
</dbReference>
<dbReference type="PANTHER" id="PTHR45527">
    <property type="entry name" value="NONRIBOSOMAL PEPTIDE SYNTHETASE"/>
    <property type="match status" value="1"/>
</dbReference>
<evidence type="ECO:0000259" key="3">
    <source>
        <dbReference type="PROSITE" id="PS50075"/>
    </source>
</evidence>
<dbReference type="SMART" id="SM00823">
    <property type="entry name" value="PKS_PP"/>
    <property type="match status" value="1"/>
</dbReference>
<organism evidence="4 5">
    <name type="scientific">Bryocella elongata</name>
    <dbReference type="NCBI Taxonomy" id="863522"/>
    <lineage>
        <taxon>Bacteria</taxon>
        <taxon>Pseudomonadati</taxon>
        <taxon>Acidobacteriota</taxon>
        <taxon>Terriglobia</taxon>
        <taxon>Terriglobales</taxon>
        <taxon>Acidobacteriaceae</taxon>
        <taxon>Bryocella</taxon>
    </lineage>
</organism>
<dbReference type="PANTHER" id="PTHR45527:SF1">
    <property type="entry name" value="FATTY ACID SYNTHASE"/>
    <property type="match status" value="1"/>
</dbReference>
<dbReference type="InterPro" id="IPR036736">
    <property type="entry name" value="ACP-like_sf"/>
</dbReference>
<dbReference type="Pfam" id="PF00550">
    <property type="entry name" value="PP-binding"/>
    <property type="match status" value="1"/>
</dbReference>
<dbReference type="InterPro" id="IPR020806">
    <property type="entry name" value="PKS_PP-bd"/>
</dbReference>
<dbReference type="EMBL" id="FNVA01000006">
    <property type="protein sequence ID" value="SEG52612.1"/>
    <property type="molecule type" value="Genomic_DNA"/>
</dbReference>
<accession>A0A1H6AW42</accession>
<dbReference type="RefSeq" id="WP_103934190.1">
    <property type="nucleotide sequence ID" value="NZ_FNVA01000006.1"/>
</dbReference>
<dbReference type="InterPro" id="IPR029058">
    <property type="entry name" value="AB_hydrolase_fold"/>
</dbReference>
<dbReference type="GO" id="GO:0009239">
    <property type="term" value="P:enterobactin biosynthetic process"/>
    <property type="evidence" value="ECO:0007669"/>
    <property type="project" value="TreeGrafter"/>
</dbReference>
<reference evidence="4 5" key="1">
    <citation type="submission" date="2016-10" db="EMBL/GenBank/DDBJ databases">
        <authorList>
            <person name="de Groot N.N."/>
        </authorList>
    </citation>
    <scope>NUCLEOTIDE SEQUENCE [LARGE SCALE GENOMIC DNA]</scope>
    <source>
        <strain evidence="4 5">DSM 22489</strain>
    </source>
</reference>
<proteinExistence type="predicted"/>
<evidence type="ECO:0000313" key="4">
    <source>
        <dbReference type="EMBL" id="SEG52612.1"/>
    </source>
</evidence>
<sequence length="847" mass="94592">MALELDELVNELQTAQVAASADLYAMPATRGQVRFWSLDQLNSGNPALNMPLMWQCDGALDVAVLTRAFAACVERHESLRTTFLLRDGQLMQLIHPHMPVPILLDDVSGCLGEERRQSSDRITRDHAAFRFDLARGPLLALRLIRLNESHHLLLVTMHHIICDGISNGILMRDMLEFYEAGVRGVAPQLPELPIQFADYAVWHEDWCNSEEHERSLDFWRNTLGRDAAPIALPTDADAPEHLPEHKKNATGDIQTLLLPSDLTQRALAYCAREGVTFNVLLFTVFSAMLSRATGRRDLTIGSPCANRSEETEELIGLFMNIQVLRAFVREDMSFRELLDAVNTWTLAAVEHQALPFEDLVHDPYFRGDNSLEIPIFFLYQKSFMVARRIATAEGSIHITPLRSESPGAVFDMMFAVVDREEEGPRLQLEFNPQLHRMDTVRGYLRLFVELMQSGLEDPTTAVDQLPVVSDEARAVVGRGSSTHAPAVQRIAMQESTVDHQRYIAPRDVLERQLAEIWQTTLGIERIGVESSFFSLGAGSLAALRLVTRMNRTFSMEIGLAGLVGAPTIAAVAGLIRRRVSARSESSLVALKPEGTREPLFIVHGVGGNVISFYGLARRIGVDRPVYGIQAQALLPGKPALLRMQDLAQFYIAEMRALQPSGPYHLLGYSFGGTLALEMARQLRAAGQQVAMLGMLDSRTRKFDEEQRSGFSTQEKAHQRVDRLRGNTETLSVEARRSYIASKLHTRAIRYAAAAAATLGFRTLPAWFKDANEINLVAINRYVPKPYEGALMLFRARDQDFPNAALELGWKDVIRGGIEIREVDGNHERLFLEPGIDALAAYLNEALR</sequence>
<dbReference type="Gene3D" id="3.40.50.1820">
    <property type="entry name" value="alpha/beta hydrolase"/>
    <property type="match status" value="1"/>
</dbReference>
<dbReference type="GO" id="GO:0031177">
    <property type="term" value="F:phosphopantetheine binding"/>
    <property type="evidence" value="ECO:0007669"/>
    <property type="project" value="InterPro"/>
</dbReference>
<dbReference type="GO" id="GO:0009366">
    <property type="term" value="C:enterobactin synthetase complex"/>
    <property type="evidence" value="ECO:0007669"/>
    <property type="project" value="TreeGrafter"/>
</dbReference>
<dbReference type="OrthoDB" id="110547at2"/>
<dbReference type="CDD" id="cd19531">
    <property type="entry name" value="LCL_NRPS-like"/>
    <property type="match status" value="1"/>
</dbReference>
<dbReference type="SUPFAM" id="SSF52777">
    <property type="entry name" value="CoA-dependent acyltransferases"/>
    <property type="match status" value="2"/>
</dbReference>
<dbReference type="PROSITE" id="PS50075">
    <property type="entry name" value="CARRIER"/>
    <property type="match status" value="1"/>
</dbReference>
<keyword evidence="1" id="KW-0596">Phosphopantetheine</keyword>
<dbReference type="InterPro" id="IPR001031">
    <property type="entry name" value="Thioesterase"/>
</dbReference>
<evidence type="ECO:0000313" key="5">
    <source>
        <dbReference type="Proteomes" id="UP000236728"/>
    </source>
</evidence>
<gene>
    <name evidence="4" type="ORF">SAMN05421819_3307</name>
</gene>
<dbReference type="GO" id="GO:0047527">
    <property type="term" value="F:2,3-dihydroxybenzoate-serine ligase activity"/>
    <property type="evidence" value="ECO:0007669"/>
    <property type="project" value="TreeGrafter"/>
</dbReference>
<dbReference type="GO" id="GO:0043041">
    <property type="term" value="P:amino acid activation for nonribosomal peptide biosynthetic process"/>
    <property type="evidence" value="ECO:0007669"/>
    <property type="project" value="TreeGrafter"/>
</dbReference>
<dbReference type="Gene3D" id="1.10.1200.10">
    <property type="entry name" value="ACP-like"/>
    <property type="match status" value="1"/>
</dbReference>
<dbReference type="SUPFAM" id="SSF47336">
    <property type="entry name" value="ACP-like"/>
    <property type="match status" value="1"/>
</dbReference>
<name>A0A1H6AW42_9BACT</name>
<dbReference type="Proteomes" id="UP000236728">
    <property type="component" value="Unassembled WGS sequence"/>
</dbReference>
<dbReference type="Pfam" id="PF00668">
    <property type="entry name" value="Condensation"/>
    <property type="match status" value="1"/>
</dbReference>
<dbReference type="SUPFAM" id="SSF53474">
    <property type="entry name" value="alpha/beta-Hydrolases"/>
    <property type="match status" value="1"/>
</dbReference>
<keyword evidence="2" id="KW-0597">Phosphoprotein</keyword>
<dbReference type="Gene3D" id="3.30.559.30">
    <property type="entry name" value="Nonribosomal peptide synthetase, condensation domain"/>
    <property type="match status" value="1"/>
</dbReference>
<protein>
    <submittedName>
        <fullName evidence="4">Thioesterase domain-containing protein</fullName>
    </submittedName>
</protein>
<dbReference type="InterPro" id="IPR009081">
    <property type="entry name" value="PP-bd_ACP"/>
</dbReference>
<evidence type="ECO:0000256" key="1">
    <source>
        <dbReference type="ARBA" id="ARBA00022450"/>
    </source>
</evidence>
<dbReference type="Pfam" id="PF00975">
    <property type="entry name" value="Thioesterase"/>
    <property type="match status" value="1"/>
</dbReference>
<keyword evidence="5" id="KW-1185">Reference proteome</keyword>
<dbReference type="InterPro" id="IPR001242">
    <property type="entry name" value="Condensation_dom"/>
</dbReference>
<evidence type="ECO:0000256" key="2">
    <source>
        <dbReference type="ARBA" id="ARBA00022553"/>
    </source>
</evidence>
<dbReference type="InterPro" id="IPR023213">
    <property type="entry name" value="CAT-like_dom_sf"/>
</dbReference>